<dbReference type="EMBL" id="CP001899">
    <property type="protein sequence ID" value="ADC64411.1"/>
    <property type="molecule type" value="Genomic_DNA"/>
</dbReference>
<dbReference type="Proteomes" id="UP000002613">
    <property type="component" value="Chromosome"/>
</dbReference>
<reference evidence="2 3" key="2">
    <citation type="journal article" date="2011" name="Stand. Genomic Sci.">
        <title>Complete genome sequence of Ferroglobus placidus AEDII12DO.</title>
        <authorList>
            <person name="Anderson I."/>
            <person name="Risso C."/>
            <person name="Holmes D."/>
            <person name="Lucas S."/>
            <person name="Copeland A."/>
            <person name="Lapidus A."/>
            <person name="Cheng J.F."/>
            <person name="Bruce D."/>
            <person name="Goodwin L."/>
            <person name="Pitluck S."/>
            <person name="Saunders E."/>
            <person name="Brettin T."/>
            <person name="Detter J.C."/>
            <person name="Han C."/>
            <person name="Tapia R."/>
            <person name="Larimer F."/>
            <person name="Land M."/>
            <person name="Hauser L."/>
            <person name="Woyke T."/>
            <person name="Lovley D."/>
            <person name="Kyrpides N."/>
            <person name="Ivanova N."/>
        </authorList>
    </citation>
    <scope>NUCLEOTIDE SEQUENCE [LARGE SCALE GENOMIC DNA]</scope>
    <source>
        <strain evidence="3">DSM 10642 / AEDII12DO</strain>
    </source>
</reference>
<organism evidence="2 3">
    <name type="scientific">Ferroglobus placidus (strain DSM 10642 / AEDII12DO)</name>
    <dbReference type="NCBI Taxonomy" id="589924"/>
    <lineage>
        <taxon>Archaea</taxon>
        <taxon>Methanobacteriati</taxon>
        <taxon>Methanobacteriota</taxon>
        <taxon>Archaeoglobi</taxon>
        <taxon>Archaeoglobales</taxon>
        <taxon>Archaeoglobaceae</taxon>
        <taxon>Ferroglobus</taxon>
    </lineage>
</organism>
<dbReference type="RefSeq" id="WP_012964758.1">
    <property type="nucleotide sequence ID" value="NC_013849.1"/>
</dbReference>
<accession>D3S1V4</accession>
<gene>
    <name evidence="2" type="ordered locus">Ferp_0226</name>
</gene>
<dbReference type="InterPro" id="IPR007160">
    <property type="entry name" value="DUF362"/>
</dbReference>
<reference evidence="3" key="1">
    <citation type="submission" date="2010-02" db="EMBL/GenBank/DDBJ databases">
        <title>Complete sequence of Ferroglobus placidus DSM 10642.</title>
        <authorList>
            <consortium name="US DOE Joint Genome Institute"/>
            <person name="Lucas S."/>
            <person name="Copeland A."/>
            <person name="Lapidus A."/>
            <person name="Cheng J.-F."/>
            <person name="Bruce D."/>
            <person name="Goodwin L."/>
            <person name="Pitluck S."/>
            <person name="Saunders E."/>
            <person name="Brettin T."/>
            <person name="Detter J.C."/>
            <person name="Han C."/>
            <person name="Tapia R."/>
            <person name="Larimer F."/>
            <person name="Land M."/>
            <person name="Hauser L."/>
            <person name="Kyrpides N."/>
            <person name="Ivanova N."/>
            <person name="Holmes D."/>
            <person name="Lovley D."/>
            <person name="Kyrpides N."/>
            <person name="Anderson I.J."/>
            <person name="Woyke T."/>
        </authorList>
    </citation>
    <scope>NUCLEOTIDE SEQUENCE [LARGE SCALE GENOMIC DNA]</scope>
    <source>
        <strain evidence="3">DSM 10642 / AEDII12DO</strain>
    </source>
</reference>
<keyword evidence="3" id="KW-1185">Reference proteome</keyword>
<evidence type="ECO:0000313" key="3">
    <source>
        <dbReference type="Proteomes" id="UP000002613"/>
    </source>
</evidence>
<dbReference type="HOGENOM" id="CLU_066599_0_0_2"/>
<dbReference type="GeneID" id="8777720"/>
<sequence length="338" mass="38074">MMSRRTFLKSTLAILLSSCVTRKSESKIEERTITEFPKAKDSKVYVVKTENREYGVEKLLENFDLEGIKESRVAIKANYNSADPFPATTHLKTLSAIVDKLKELKAQVILAERSGMGETRRVLEEMGVISLAAKKEFDVVVLDDLKAEDWVREKFEGMNWKRGYLFPRVFKESAVVQTCCLKTHRFGGHFTLSLKNSVGMVAKFDPLDGYNYMAELHSSKNMRKMIAEINVSYQPEFVVLDAIKGFSTGGPETGSIIEPKLMIASRDRVAVDAVGVAILRIYGTTREVSKGSVFEQEQIARAVELNLGAKSPEDIELIPLNREAEEMCEKIEEMLKQV</sequence>
<dbReference type="PaxDb" id="589924-Ferp_0226"/>
<dbReference type="STRING" id="589924.Ferp_0226"/>
<dbReference type="AlphaFoldDB" id="D3S1V4"/>
<dbReference type="Pfam" id="PF04015">
    <property type="entry name" value="DUF362"/>
    <property type="match status" value="1"/>
</dbReference>
<proteinExistence type="predicted"/>
<dbReference type="KEGG" id="fpl:Ferp_0226"/>
<dbReference type="eggNOG" id="arCOG02446">
    <property type="taxonomic scope" value="Archaea"/>
</dbReference>
<name>D3S1V4_FERPA</name>
<feature type="domain" description="DUF362" evidence="1">
    <location>
        <begin position="73"/>
        <end position="276"/>
    </location>
</feature>
<protein>
    <recommendedName>
        <fullName evidence="1">DUF362 domain-containing protein</fullName>
    </recommendedName>
</protein>
<evidence type="ECO:0000259" key="1">
    <source>
        <dbReference type="Pfam" id="PF04015"/>
    </source>
</evidence>
<evidence type="ECO:0000313" key="2">
    <source>
        <dbReference type="EMBL" id="ADC64411.1"/>
    </source>
</evidence>